<organism evidence="2 3">
    <name type="scientific">Prosthecobacter dejongeii</name>
    <dbReference type="NCBI Taxonomy" id="48465"/>
    <lineage>
        <taxon>Bacteria</taxon>
        <taxon>Pseudomonadati</taxon>
        <taxon>Verrucomicrobiota</taxon>
        <taxon>Verrucomicrobiia</taxon>
        <taxon>Verrucomicrobiales</taxon>
        <taxon>Verrucomicrobiaceae</taxon>
        <taxon>Prosthecobacter</taxon>
    </lineage>
</organism>
<name>A0A7W7YQE3_9BACT</name>
<dbReference type="Gene3D" id="2.60.120.260">
    <property type="entry name" value="Galactose-binding domain-like"/>
    <property type="match status" value="1"/>
</dbReference>
<evidence type="ECO:0000313" key="2">
    <source>
        <dbReference type="EMBL" id="MBB5040448.1"/>
    </source>
</evidence>
<evidence type="ECO:0000313" key="3">
    <source>
        <dbReference type="Proteomes" id="UP000534294"/>
    </source>
</evidence>
<dbReference type="Proteomes" id="UP000534294">
    <property type="component" value="Unassembled WGS sequence"/>
</dbReference>
<dbReference type="EMBL" id="JACHIF010000013">
    <property type="protein sequence ID" value="MBB5040448.1"/>
    <property type="molecule type" value="Genomic_DNA"/>
</dbReference>
<evidence type="ECO:0008006" key="4">
    <source>
        <dbReference type="Google" id="ProtNLM"/>
    </source>
</evidence>
<reference evidence="2 3" key="1">
    <citation type="submission" date="2020-08" db="EMBL/GenBank/DDBJ databases">
        <title>Genomic Encyclopedia of Type Strains, Phase IV (KMG-IV): sequencing the most valuable type-strain genomes for metagenomic binning, comparative biology and taxonomic classification.</title>
        <authorList>
            <person name="Goeker M."/>
        </authorList>
    </citation>
    <scope>NUCLEOTIDE SEQUENCE [LARGE SCALE GENOMIC DNA]</scope>
    <source>
        <strain evidence="2 3">DSM 12251</strain>
    </source>
</reference>
<feature type="chain" id="PRO_5030959553" description="HEAT repeat domain-containing protein" evidence="1">
    <location>
        <begin position="19"/>
        <end position="368"/>
    </location>
</feature>
<evidence type="ECO:0000256" key="1">
    <source>
        <dbReference type="SAM" id="SignalP"/>
    </source>
</evidence>
<keyword evidence="3" id="KW-1185">Reference proteome</keyword>
<protein>
    <recommendedName>
        <fullName evidence="4">HEAT repeat domain-containing protein</fullName>
    </recommendedName>
</protein>
<dbReference type="RefSeq" id="WP_246431171.1">
    <property type="nucleotide sequence ID" value="NZ_JACHIF010000013.1"/>
</dbReference>
<feature type="signal peptide" evidence="1">
    <location>
        <begin position="1"/>
        <end position="18"/>
    </location>
</feature>
<proteinExistence type="predicted"/>
<comment type="caution">
    <text evidence="2">The sequence shown here is derived from an EMBL/GenBank/DDBJ whole genome shotgun (WGS) entry which is preliminary data.</text>
</comment>
<gene>
    <name evidence="2" type="ORF">HNQ64_004732</name>
</gene>
<keyword evidence="1" id="KW-0732">Signal</keyword>
<dbReference type="AlphaFoldDB" id="A0A7W7YQE3"/>
<sequence length="368" mass="41018">MKSFLLISLGLGLLPVHAASLKVPLEQIRAVAKEGEGNEKASAAWKQLTEADPATLPEVLSGMNGANPLAENWLRAAVGVIADQAIAAKKLPVKGIEAFLHNTKNSPTARVVAFDLIQRAEPELAEKITPSLLEDPSSELRRHPVARLLDAGDEALAQEKKEAAIASYQQAMNSARDEDQIKILAKKLKDLEKPVDLPKHFGFVMNWKLIAPFTNVERKGFDTEFPPEKEIKLDATYPGKNGEAKWTDFTSKDEYGMIDFNKPFTLLKEVTGYAYTEFESAEERDAQIRLGCKNGWKVWVNGELLFARDEYHRGAKLDQYKLPVRLKKGKNAILVKCCQNEQTEQWTVEWQFQLRVCDATGTAIASAK</sequence>
<accession>A0A7W7YQE3</accession>